<dbReference type="OrthoDB" id="9800506at2"/>
<proteinExistence type="predicted"/>
<dbReference type="PANTHER" id="PTHR33221:SF15">
    <property type="entry name" value="HTH-TYPE TRANSCRIPTIONAL REGULATOR YWGB-RELATED"/>
    <property type="match status" value="1"/>
</dbReference>
<dbReference type="HOGENOM" id="CLU_107144_4_2_5"/>
<dbReference type="KEGG" id="cak:Caul_5127"/>
<accession>B0T972</accession>
<gene>
    <name evidence="1" type="ordered locus">Caul_5127</name>
</gene>
<dbReference type="GO" id="GO:0003700">
    <property type="term" value="F:DNA-binding transcription factor activity"/>
    <property type="evidence" value="ECO:0007669"/>
    <property type="project" value="TreeGrafter"/>
</dbReference>
<dbReference type="SUPFAM" id="SSF46785">
    <property type="entry name" value="Winged helix' DNA-binding domain"/>
    <property type="match status" value="1"/>
</dbReference>
<dbReference type="PANTHER" id="PTHR33221">
    <property type="entry name" value="WINGED HELIX-TURN-HELIX TRANSCRIPTIONAL REGULATOR, RRF2 FAMILY"/>
    <property type="match status" value="1"/>
</dbReference>
<dbReference type="Pfam" id="PF02082">
    <property type="entry name" value="Rrf2"/>
    <property type="match status" value="1"/>
</dbReference>
<dbReference type="PROSITE" id="PS51197">
    <property type="entry name" value="HTH_RRF2_2"/>
    <property type="match status" value="1"/>
</dbReference>
<evidence type="ECO:0000313" key="1">
    <source>
        <dbReference type="EMBL" id="ABZ74247.1"/>
    </source>
</evidence>
<reference evidence="1" key="1">
    <citation type="submission" date="2008-01" db="EMBL/GenBank/DDBJ databases">
        <title>Complete sequence of plasmid1 pCAUL01 of Caulobacter sp. K31.</title>
        <authorList>
            <consortium name="US DOE Joint Genome Institute"/>
            <person name="Copeland A."/>
            <person name="Lucas S."/>
            <person name="Lapidus A."/>
            <person name="Barry K."/>
            <person name="Glavina del Rio T."/>
            <person name="Dalin E."/>
            <person name="Tice H."/>
            <person name="Pitluck S."/>
            <person name="Bruce D."/>
            <person name="Goodwin L."/>
            <person name="Thompson L.S."/>
            <person name="Brettin T."/>
            <person name="Detter J.C."/>
            <person name="Han C."/>
            <person name="Schmutz J."/>
            <person name="Larimer F."/>
            <person name="Land M."/>
            <person name="Hauser L."/>
            <person name="Kyrpides N."/>
            <person name="Kim E."/>
            <person name="Stephens C."/>
            <person name="Richardson P."/>
        </authorList>
    </citation>
    <scope>NUCLEOTIDE SEQUENCE [LARGE SCALE GENOMIC DNA]</scope>
    <source>
        <strain evidence="1">K31</strain>
        <plasmid evidence="1">pCAUL01</plasmid>
    </source>
</reference>
<protein>
    <submittedName>
        <fullName evidence="1">Transcriptional regulator, BadM/Rrf2 family</fullName>
    </submittedName>
</protein>
<organism evidence="1">
    <name type="scientific">Caulobacter sp. (strain K31)</name>
    <dbReference type="NCBI Taxonomy" id="366602"/>
    <lineage>
        <taxon>Bacteria</taxon>
        <taxon>Pseudomonadati</taxon>
        <taxon>Pseudomonadota</taxon>
        <taxon>Alphaproteobacteria</taxon>
        <taxon>Caulobacterales</taxon>
        <taxon>Caulobacteraceae</taxon>
        <taxon>Caulobacter</taxon>
    </lineage>
</organism>
<dbReference type="EMBL" id="CP000928">
    <property type="protein sequence ID" value="ABZ74247.1"/>
    <property type="molecule type" value="Genomic_DNA"/>
</dbReference>
<sequence>MAATNIQFSVGVHIMQVLHVHADRKITSSFITESVNTDAGSVRLVLSKLAKAGLVTTTRGRGGSSALARAADTITMLDIYRATAAPAVFAVHGHPVEKTCVVSTHHKKTMSRVLEDCQGAFEASLARTRLSDVVEPMRRSA</sequence>
<dbReference type="InterPro" id="IPR036390">
    <property type="entry name" value="WH_DNA-bd_sf"/>
</dbReference>
<dbReference type="Gene3D" id="1.10.10.10">
    <property type="entry name" value="Winged helix-like DNA-binding domain superfamily/Winged helix DNA-binding domain"/>
    <property type="match status" value="1"/>
</dbReference>
<dbReference type="InterPro" id="IPR000944">
    <property type="entry name" value="Tscrpt_reg_Rrf2"/>
</dbReference>
<dbReference type="GO" id="GO:0005829">
    <property type="term" value="C:cytosol"/>
    <property type="evidence" value="ECO:0007669"/>
    <property type="project" value="TreeGrafter"/>
</dbReference>
<dbReference type="InterPro" id="IPR036388">
    <property type="entry name" value="WH-like_DNA-bd_sf"/>
</dbReference>
<name>B0T972_CAUSK</name>
<geneLocation type="plasmid" evidence="1">
    <name>pCAUL01</name>
</geneLocation>
<keyword evidence="1" id="KW-0614">Plasmid</keyword>
<dbReference type="AlphaFoldDB" id="B0T972"/>